<proteinExistence type="predicted"/>
<dbReference type="SUPFAM" id="SSF56784">
    <property type="entry name" value="HAD-like"/>
    <property type="match status" value="1"/>
</dbReference>
<dbReference type="SFLD" id="SFLDG01129">
    <property type="entry name" value="C1.5:_HAD__Beta-PGM__Phosphata"/>
    <property type="match status" value="1"/>
</dbReference>
<dbReference type="InterPro" id="IPR036412">
    <property type="entry name" value="HAD-like_sf"/>
</dbReference>
<reference evidence="1 2" key="1">
    <citation type="journal article" date="2014" name="BMC Genomics">
        <title>Comparison of environmental and isolate Sulfobacillus genomes reveals diverse carbon, sulfur, nitrogen, and hydrogen metabolisms.</title>
        <authorList>
            <person name="Justice N.B."/>
            <person name="Norman A."/>
            <person name="Brown C.T."/>
            <person name="Singh A."/>
            <person name="Thomas B.C."/>
            <person name="Banfield J.F."/>
        </authorList>
    </citation>
    <scope>NUCLEOTIDE SEQUENCE [LARGE SCALE GENOMIC DNA]</scope>
    <source>
        <strain evidence="1">AMDSBA1</strain>
    </source>
</reference>
<dbReference type="Gene3D" id="1.10.150.520">
    <property type="match status" value="1"/>
</dbReference>
<comment type="caution">
    <text evidence="1">The sequence shown here is derived from an EMBL/GenBank/DDBJ whole genome shotgun (WGS) entry which is preliminary data.</text>
</comment>
<accession>A0A2T2WW96</accession>
<dbReference type="PANTHER" id="PTHR43434:SF1">
    <property type="entry name" value="PHOSPHOGLYCOLATE PHOSPHATASE"/>
    <property type="match status" value="1"/>
</dbReference>
<sequence length="243" mass="28137">MIDHSLWPRRTGRLEKPVIVFDLDGTLYRGDAPYWYYAQRVSRFLEEAEAESYLRRVHEHLTGRTVVESADNWEAVVRLMEPFGQKLPVDQWQEAFRETRRYMLSRECPLEVPVGLPELLKDIKDDVFVAVATNSPYEAAWPLLEQLGLISYFDVIRTEAKKPEGIVELLREVTGANYRPDRVFSIGDHYYNDIAPGVREGWTTGHISPRRIFPGPATYLVAQAEELFEPLKAWIRIGTKREG</sequence>
<dbReference type="PANTHER" id="PTHR43434">
    <property type="entry name" value="PHOSPHOGLYCOLATE PHOSPHATASE"/>
    <property type="match status" value="1"/>
</dbReference>
<name>A0A2T2WW96_9FIRM</name>
<dbReference type="SFLD" id="SFLDS00003">
    <property type="entry name" value="Haloacid_Dehalogenase"/>
    <property type="match status" value="1"/>
</dbReference>
<evidence type="ECO:0008006" key="3">
    <source>
        <dbReference type="Google" id="ProtNLM"/>
    </source>
</evidence>
<dbReference type="Proteomes" id="UP000242699">
    <property type="component" value="Unassembled WGS sequence"/>
</dbReference>
<dbReference type="GO" id="GO:0008967">
    <property type="term" value="F:phosphoglycolate phosphatase activity"/>
    <property type="evidence" value="ECO:0007669"/>
    <property type="project" value="TreeGrafter"/>
</dbReference>
<dbReference type="InterPro" id="IPR050155">
    <property type="entry name" value="HAD-like_hydrolase_sf"/>
</dbReference>
<organism evidence="1 2">
    <name type="scientific">Sulfobacillus benefaciens</name>
    <dbReference type="NCBI Taxonomy" id="453960"/>
    <lineage>
        <taxon>Bacteria</taxon>
        <taxon>Bacillati</taxon>
        <taxon>Bacillota</taxon>
        <taxon>Clostridia</taxon>
        <taxon>Eubacteriales</taxon>
        <taxon>Clostridiales Family XVII. Incertae Sedis</taxon>
        <taxon>Sulfobacillus</taxon>
    </lineage>
</organism>
<dbReference type="EMBL" id="PXYT01000035">
    <property type="protein sequence ID" value="PSR26519.1"/>
    <property type="molecule type" value="Genomic_DNA"/>
</dbReference>
<dbReference type="InterPro" id="IPR023214">
    <property type="entry name" value="HAD_sf"/>
</dbReference>
<dbReference type="Gene3D" id="3.40.50.1000">
    <property type="entry name" value="HAD superfamily/HAD-like"/>
    <property type="match status" value="1"/>
</dbReference>
<dbReference type="AlphaFoldDB" id="A0A2T2WW96"/>
<dbReference type="Pfam" id="PF00702">
    <property type="entry name" value="Hydrolase"/>
    <property type="match status" value="1"/>
</dbReference>
<protein>
    <recommendedName>
        <fullName evidence="3">HAD family hydrolase</fullName>
    </recommendedName>
</protein>
<gene>
    <name evidence="1" type="ORF">C7B43_13655</name>
</gene>
<dbReference type="GO" id="GO:0006281">
    <property type="term" value="P:DNA repair"/>
    <property type="evidence" value="ECO:0007669"/>
    <property type="project" value="TreeGrafter"/>
</dbReference>
<evidence type="ECO:0000313" key="2">
    <source>
        <dbReference type="Proteomes" id="UP000242699"/>
    </source>
</evidence>
<evidence type="ECO:0000313" key="1">
    <source>
        <dbReference type="EMBL" id="PSR26519.1"/>
    </source>
</evidence>